<dbReference type="GO" id="GO:0035312">
    <property type="term" value="F:5'-3' DNA exonuclease activity"/>
    <property type="evidence" value="ECO:0007669"/>
    <property type="project" value="TreeGrafter"/>
</dbReference>
<dbReference type="SUPFAM" id="SSF89550">
    <property type="entry name" value="PHP domain-like"/>
    <property type="match status" value="1"/>
</dbReference>
<dbReference type="SMART" id="SM00481">
    <property type="entry name" value="POLIIIAc"/>
    <property type="match status" value="1"/>
</dbReference>
<dbReference type="InterPro" id="IPR016195">
    <property type="entry name" value="Pol/histidinol_Pase-like"/>
</dbReference>
<dbReference type="InterPro" id="IPR052018">
    <property type="entry name" value="PHP_domain"/>
</dbReference>
<sequence>MIDEMYFYDIYPKIVQEDKKTPITIRTLSSHVAFQEGGDYVVRIYPMTADIYSDTRPPVIEYPVKALHGSILFSHAFVGEQEHMVRIFRRGEDRWFVQLSIYSLKEDLFDRYPYRGDFHVHTYFSDGRESPEFVAAMYRQAGFDFISITDHGRRYPSISAIDAYKDIPMDYKIYPGEEIHPVKSHIHIINFGGDFSVNDLCRTVDEQNNIFPVPEWMEKVEAAAKELGELPEGVDPFVHACCLEVFKQIKAANGMSIFCHPYWIPDVYHVTPGFTKFYLENGFADAFELLNGHTLRENNLQTAFWHDMCAGCCNIPIVGSSDSHGTVNRNLFNEQKTIVLAHENTRDAIIEAVKGGYSIPVEEYEGEEPHFYGSYRMVSYGIFLNRNYFPLHDELCYEEGRLMRAYIGGDSGARDRLVGLNGQTARLMEKYFAKYE</sequence>
<dbReference type="Gene3D" id="3.20.20.140">
    <property type="entry name" value="Metal-dependent hydrolases"/>
    <property type="match status" value="1"/>
</dbReference>
<proteinExistence type="predicted"/>
<accession>A0A926E412</accession>
<evidence type="ECO:0000313" key="2">
    <source>
        <dbReference type="EMBL" id="MBC8560667.1"/>
    </source>
</evidence>
<dbReference type="AlphaFoldDB" id="A0A926E412"/>
<feature type="domain" description="Polymerase/histidinol phosphatase N-terminal" evidence="1">
    <location>
        <begin position="116"/>
        <end position="183"/>
    </location>
</feature>
<dbReference type="PANTHER" id="PTHR42924:SF3">
    <property type="entry name" value="POLYMERASE_HISTIDINOL PHOSPHATASE N-TERMINAL DOMAIN-CONTAINING PROTEIN"/>
    <property type="match status" value="1"/>
</dbReference>
<dbReference type="InterPro" id="IPR003141">
    <property type="entry name" value="Pol/His_phosphatase_N"/>
</dbReference>
<dbReference type="GO" id="GO:0004534">
    <property type="term" value="F:5'-3' RNA exonuclease activity"/>
    <property type="evidence" value="ECO:0007669"/>
    <property type="project" value="TreeGrafter"/>
</dbReference>
<reference evidence="2" key="1">
    <citation type="submission" date="2020-08" db="EMBL/GenBank/DDBJ databases">
        <title>Genome public.</title>
        <authorList>
            <person name="Liu C."/>
            <person name="Sun Q."/>
        </authorList>
    </citation>
    <scope>NUCLEOTIDE SEQUENCE</scope>
    <source>
        <strain evidence="2">NSJ-33</strain>
    </source>
</reference>
<dbReference type="Proteomes" id="UP000610760">
    <property type="component" value="Unassembled WGS sequence"/>
</dbReference>
<comment type="caution">
    <text evidence="2">The sequence shown here is derived from an EMBL/GenBank/DDBJ whole genome shotgun (WGS) entry which is preliminary data.</text>
</comment>
<evidence type="ECO:0000313" key="3">
    <source>
        <dbReference type="Proteomes" id="UP000610760"/>
    </source>
</evidence>
<evidence type="ECO:0000259" key="1">
    <source>
        <dbReference type="SMART" id="SM00481"/>
    </source>
</evidence>
<protein>
    <submittedName>
        <fullName evidence="2">PHP domain-containing protein</fullName>
    </submittedName>
</protein>
<name>A0A926E412_9FIRM</name>
<gene>
    <name evidence="2" type="ORF">H8710_11390</name>
</gene>
<dbReference type="PANTHER" id="PTHR42924">
    <property type="entry name" value="EXONUCLEASE"/>
    <property type="match status" value="1"/>
</dbReference>
<organism evidence="2 3">
    <name type="scientific">Fumia xinanensis</name>
    <dbReference type="NCBI Taxonomy" id="2763659"/>
    <lineage>
        <taxon>Bacteria</taxon>
        <taxon>Bacillati</taxon>
        <taxon>Bacillota</taxon>
        <taxon>Clostridia</taxon>
        <taxon>Eubacteriales</taxon>
        <taxon>Oscillospiraceae</taxon>
        <taxon>Fumia</taxon>
    </lineage>
</organism>
<dbReference type="EMBL" id="JACRSV010000004">
    <property type="protein sequence ID" value="MBC8560667.1"/>
    <property type="molecule type" value="Genomic_DNA"/>
</dbReference>
<keyword evidence="3" id="KW-1185">Reference proteome</keyword>
<dbReference type="RefSeq" id="WP_249295837.1">
    <property type="nucleotide sequence ID" value="NZ_JACRSV010000004.1"/>
</dbReference>